<dbReference type="Proteomes" id="UP000295517">
    <property type="component" value="Chromosome"/>
</dbReference>
<accession>A0AAX1EFB3</accession>
<gene>
    <name evidence="1" type="ORF">E3983_05210</name>
</gene>
<dbReference type="EMBL" id="CP038254">
    <property type="protein sequence ID" value="QBR83800.1"/>
    <property type="molecule type" value="Genomic_DNA"/>
</dbReference>
<proteinExistence type="predicted"/>
<dbReference type="RefSeq" id="WP_135060129.1">
    <property type="nucleotide sequence ID" value="NZ_CP038254.1"/>
</dbReference>
<reference evidence="1 2" key="1">
    <citation type="submission" date="2019-03" db="EMBL/GenBank/DDBJ databases">
        <title>Diverse conjugative elements silence natural transformation in Legionella species.</title>
        <authorList>
            <person name="Durieux I."/>
            <person name="Ginevra C."/>
            <person name="Attaiech L."/>
            <person name="Picq K."/>
            <person name="Juan P.A."/>
            <person name="Jarraud S."/>
            <person name="Charpentier X."/>
        </authorList>
    </citation>
    <scope>NUCLEOTIDE SEQUENCE [LARGE SCALE GENOMIC DNA]</scope>
    <source>
        <strain evidence="1 2">HL-0427-4011</strain>
    </source>
</reference>
<evidence type="ECO:0008006" key="3">
    <source>
        <dbReference type="Google" id="ProtNLM"/>
    </source>
</evidence>
<organism evidence="1 2">
    <name type="scientific">Legionella israelensis</name>
    <dbReference type="NCBI Taxonomy" id="454"/>
    <lineage>
        <taxon>Bacteria</taxon>
        <taxon>Pseudomonadati</taxon>
        <taxon>Pseudomonadota</taxon>
        <taxon>Gammaproteobacteria</taxon>
        <taxon>Legionellales</taxon>
        <taxon>Legionellaceae</taxon>
        <taxon>Legionella</taxon>
    </lineage>
</organism>
<protein>
    <recommendedName>
        <fullName evidence="3">Transmembrane protein</fullName>
    </recommendedName>
</protein>
<evidence type="ECO:0000313" key="2">
    <source>
        <dbReference type="Proteomes" id="UP000295517"/>
    </source>
</evidence>
<dbReference type="AlphaFoldDB" id="A0AAX1EFB3"/>
<sequence>MEIVLFLDAQSLGRLATTNQFFKQFIEGASQKIKVTIAKVDCEGTYTELQTKYKNFLSADQKRKDEQQKIANRKAILKQQVPNPYKQDSLSITSNEKAATGLCCFVGCIAGNIFSCFTPIAWWVGGLACSSLTTPLPLISSRFYSKYLEYDKKQLKKREDNLDKNYPEPSSMLS</sequence>
<name>A0AAX1EFB3_9GAMM</name>
<evidence type="ECO:0000313" key="1">
    <source>
        <dbReference type="EMBL" id="QBR83800.1"/>
    </source>
</evidence>